<keyword evidence="6" id="KW-1185">Reference proteome</keyword>
<dbReference type="GO" id="GO:0016491">
    <property type="term" value="F:oxidoreductase activity"/>
    <property type="evidence" value="ECO:0007669"/>
    <property type="project" value="UniProtKB-KW"/>
</dbReference>
<evidence type="ECO:0000259" key="3">
    <source>
        <dbReference type="Pfam" id="PF00501"/>
    </source>
</evidence>
<dbReference type="PANTHER" id="PTHR24096:SF422">
    <property type="entry name" value="BCDNA.GH02901"/>
    <property type="match status" value="1"/>
</dbReference>
<evidence type="ECO:0000313" key="6">
    <source>
        <dbReference type="Proteomes" id="UP000001555"/>
    </source>
</evidence>
<dbReference type="EC" id="1.13.12.7" evidence="4"/>
<keyword evidence="2" id="KW-0576">Peroxisome</keyword>
<dbReference type="SUPFAM" id="SSF56801">
    <property type="entry name" value="Acetyl-CoA synthetase-like"/>
    <property type="match status" value="1"/>
</dbReference>
<proteinExistence type="predicted"/>
<dbReference type="Proteomes" id="UP000001555">
    <property type="component" value="Unassembled WGS sequence"/>
</dbReference>
<evidence type="ECO:0000256" key="1">
    <source>
        <dbReference type="ARBA" id="ARBA00004275"/>
    </source>
</evidence>
<dbReference type="GO" id="GO:0016405">
    <property type="term" value="F:CoA-ligase activity"/>
    <property type="evidence" value="ECO:0000318"/>
    <property type="project" value="GO_Central"/>
</dbReference>
<dbReference type="EMBL" id="ABJB010049218">
    <property type="status" value="NOT_ANNOTATED_CDS"/>
    <property type="molecule type" value="Genomic_DNA"/>
</dbReference>
<protein>
    <submittedName>
        <fullName evidence="4 5">AMP dependent CoA ligase, putative</fullName>
        <ecNumber evidence="4">1.13.12.7</ecNumber>
    </submittedName>
</protein>
<dbReference type="VEuPathDB" id="VectorBase:ISCI002180"/>
<dbReference type="AlphaFoldDB" id="B7PCP2"/>
<comment type="subcellular location">
    <subcellularLocation>
        <location evidence="1">Peroxisome</location>
    </subcellularLocation>
</comment>
<dbReference type="STRING" id="6945.B7PCP2"/>
<dbReference type="InParanoid" id="B7PCP2"/>
<dbReference type="InterPro" id="IPR000873">
    <property type="entry name" value="AMP-dep_synth/lig_dom"/>
</dbReference>
<gene>
    <name evidence="4" type="ORF">IscW_ISCW002180</name>
</gene>
<dbReference type="EMBL" id="ABJB010722808">
    <property type="status" value="NOT_ANNOTATED_CDS"/>
    <property type="molecule type" value="Genomic_DNA"/>
</dbReference>
<evidence type="ECO:0000313" key="4">
    <source>
        <dbReference type="EMBL" id="EEC04364.1"/>
    </source>
</evidence>
<keyword evidence="4" id="KW-0560">Oxidoreductase</keyword>
<dbReference type="EMBL" id="DS684997">
    <property type="protein sequence ID" value="EEC04364.1"/>
    <property type="molecule type" value="Genomic_DNA"/>
</dbReference>
<dbReference type="Gene3D" id="3.40.50.12780">
    <property type="entry name" value="N-terminal domain of ligase-like"/>
    <property type="match status" value="1"/>
</dbReference>
<dbReference type="GO" id="GO:0005777">
    <property type="term" value="C:peroxisome"/>
    <property type="evidence" value="ECO:0007669"/>
    <property type="project" value="UniProtKB-SubCell"/>
</dbReference>
<dbReference type="HOGENOM" id="CLU_000022_59_2_1"/>
<dbReference type="PaxDb" id="6945-B7PCP2"/>
<feature type="domain" description="AMP-dependent synthetase/ligase" evidence="3">
    <location>
        <begin position="74"/>
        <end position="236"/>
    </location>
</feature>
<dbReference type="EMBL" id="ABJB010607900">
    <property type="status" value="NOT_ANNOTATED_CDS"/>
    <property type="molecule type" value="Genomic_DNA"/>
</dbReference>
<dbReference type="EnsemblMetazoa" id="ISCW002180-RA">
    <property type="protein sequence ID" value="ISCW002180-PA"/>
    <property type="gene ID" value="ISCW002180"/>
</dbReference>
<reference evidence="5" key="2">
    <citation type="submission" date="2020-05" db="UniProtKB">
        <authorList>
            <consortium name="EnsemblMetazoa"/>
        </authorList>
    </citation>
    <scope>IDENTIFICATION</scope>
    <source>
        <strain evidence="5">wikel</strain>
    </source>
</reference>
<keyword evidence="4" id="KW-0436">Ligase</keyword>
<name>B7PCP2_IXOSC</name>
<dbReference type="VEuPathDB" id="VectorBase:ISCW002180"/>
<dbReference type="Gene3D" id="2.30.38.10">
    <property type="entry name" value="Luciferase, Domain 3"/>
    <property type="match status" value="1"/>
</dbReference>
<dbReference type="InterPro" id="IPR042099">
    <property type="entry name" value="ANL_N_sf"/>
</dbReference>
<evidence type="ECO:0000313" key="5">
    <source>
        <dbReference type="EnsemblMetazoa" id="ISCW002180-PA"/>
    </source>
</evidence>
<reference evidence="4 6" key="1">
    <citation type="submission" date="2008-03" db="EMBL/GenBank/DDBJ databases">
        <title>Annotation of Ixodes scapularis.</title>
        <authorList>
            <consortium name="Ixodes scapularis Genome Project Consortium"/>
            <person name="Caler E."/>
            <person name="Hannick L.I."/>
            <person name="Bidwell S."/>
            <person name="Joardar V."/>
            <person name="Thiagarajan M."/>
            <person name="Amedeo P."/>
            <person name="Galinsky K.J."/>
            <person name="Schobel S."/>
            <person name="Inman J."/>
            <person name="Hostetler J."/>
            <person name="Miller J."/>
            <person name="Hammond M."/>
            <person name="Megy K."/>
            <person name="Lawson D."/>
            <person name="Kodira C."/>
            <person name="Sutton G."/>
            <person name="Meyer J."/>
            <person name="Hill C.A."/>
            <person name="Birren B."/>
            <person name="Nene V."/>
            <person name="Collins F."/>
            <person name="Alarcon-Chaidez F."/>
            <person name="Wikel S."/>
            <person name="Strausberg R."/>
        </authorList>
    </citation>
    <scope>NUCLEOTIDE SEQUENCE [LARGE SCALE GENOMIC DNA]</scope>
    <source>
        <strain evidence="6">Wikel</strain>
        <strain evidence="4">Wikel colony</strain>
    </source>
</reference>
<accession>B7PCP2</accession>
<dbReference type="Pfam" id="PF00501">
    <property type="entry name" value="AMP-binding"/>
    <property type="match status" value="1"/>
</dbReference>
<evidence type="ECO:0000256" key="2">
    <source>
        <dbReference type="ARBA" id="ARBA00023140"/>
    </source>
</evidence>
<dbReference type="EMBL" id="ABJB010310858">
    <property type="status" value="NOT_ANNOTATED_CDS"/>
    <property type="molecule type" value="Genomic_DNA"/>
</dbReference>
<dbReference type="PANTHER" id="PTHR24096">
    <property type="entry name" value="LONG-CHAIN-FATTY-ACID--COA LIGASE"/>
    <property type="match status" value="1"/>
</dbReference>
<sequence>MKVTIKDRVLYSPCPTIDIPCCSIFSVLKTGVESAAKKIVLVDDRLQLTPAEFLSRAKRYAVGFQAHGVKPGDLQHHIAAGDASRILTDPKNEPKAIRVKKLLDLKDVFVMGATADGTNASEFESADEKSFEELPVPDPKATVVALAFAVDRAGPPKAVEITHYSFVVNFYTCRTSISDDGADVILASHPIAHMAGFLYTLVAALIGKTCVVCSPSLPFDKLVRVIDEYKVIIIYSKAASFLFQIIDVATGEKLGPNEAGELCYRIPSVMKGYYKDPEKTAQVMDAEGWCRSGMSNPNNIECVQTPH</sequence>
<dbReference type="EMBL" id="ABJB010456799">
    <property type="status" value="NOT_ANNOTATED_CDS"/>
    <property type="molecule type" value="Genomic_DNA"/>
</dbReference>
<organism>
    <name type="scientific">Ixodes scapularis</name>
    <name type="common">Black-legged tick</name>
    <name type="synonym">Deer tick</name>
    <dbReference type="NCBI Taxonomy" id="6945"/>
    <lineage>
        <taxon>Eukaryota</taxon>
        <taxon>Metazoa</taxon>
        <taxon>Ecdysozoa</taxon>
        <taxon>Arthropoda</taxon>
        <taxon>Chelicerata</taxon>
        <taxon>Arachnida</taxon>
        <taxon>Acari</taxon>
        <taxon>Parasitiformes</taxon>
        <taxon>Ixodida</taxon>
        <taxon>Ixodoidea</taxon>
        <taxon>Ixodidae</taxon>
        <taxon>Ixodinae</taxon>
        <taxon>Ixodes</taxon>
    </lineage>
</organism>